<proteinExistence type="predicted"/>
<protein>
    <submittedName>
        <fullName evidence="1">Uncharacterized protein</fullName>
    </submittedName>
</protein>
<sequence length="182" mass="20610">MAQLQLTDDMIGRCGRHELGRNDGRIRPSHWVRGQGARVISGFKGLSRLRVGSWNIGTLRVNSIELVKMLKKMKISILVSRRPNGDHSGFDNVYGGFGLKVRNRGASLLDFAKVFELKEKHLVTFPSSVAQTQIDYLLLRKDDRGLCKDCKVIPSENHTTQHKLLAMDLENKREEGEKEDVI</sequence>
<dbReference type="EMBL" id="JACXVP010000008">
    <property type="protein sequence ID" value="KAG5590327.1"/>
    <property type="molecule type" value="Genomic_DNA"/>
</dbReference>
<evidence type="ECO:0000313" key="1">
    <source>
        <dbReference type="EMBL" id="KAG5590327.1"/>
    </source>
</evidence>
<dbReference type="PANTHER" id="PTHR23227">
    <property type="entry name" value="BUCENTAUR RELATED"/>
    <property type="match status" value="1"/>
</dbReference>
<comment type="caution">
    <text evidence="1">The sequence shown here is derived from an EMBL/GenBank/DDBJ whole genome shotgun (WGS) entry which is preliminary data.</text>
</comment>
<reference evidence="1 2" key="1">
    <citation type="submission" date="2020-09" db="EMBL/GenBank/DDBJ databases">
        <title>De no assembly of potato wild relative species, Solanum commersonii.</title>
        <authorList>
            <person name="Cho K."/>
        </authorList>
    </citation>
    <scope>NUCLEOTIDE SEQUENCE [LARGE SCALE GENOMIC DNA]</scope>
    <source>
        <strain evidence="1">LZ3.2</strain>
        <tissue evidence="1">Leaf</tissue>
    </source>
</reference>
<organism evidence="1 2">
    <name type="scientific">Solanum commersonii</name>
    <name type="common">Commerson's wild potato</name>
    <name type="synonym">Commerson's nightshade</name>
    <dbReference type="NCBI Taxonomy" id="4109"/>
    <lineage>
        <taxon>Eukaryota</taxon>
        <taxon>Viridiplantae</taxon>
        <taxon>Streptophyta</taxon>
        <taxon>Embryophyta</taxon>
        <taxon>Tracheophyta</taxon>
        <taxon>Spermatophyta</taxon>
        <taxon>Magnoliopsida</taxon>
        <taxon>eudicotyledons</taxon>
        <taxon>Gunneridae</taxon>
        <taxon>Pentapetalae</taxon>
        <taxon>asterids</taxon>
        <taxon>lamiids</taxon>
        <taxon>Solanales</taxon>
        <taxon>Solanaceae</taxon>
        <taxon>Solanoideae</taxon>
        <taxon>Solaneae</taxon>
        <taxon>Solanum</taxon>
    </lineage>
</organism>
<evidence type="ECO:0000313" key="2">
    <source>
        <dbReference type="Proteomes" id="UP000824120"/>
    </source>
</evidence>
<dbReference type="AlphaFoldDB" id="A0A9J5XRZ9"/>
<name>A0A9J5XRZ9_SOLCO</name>
<dbReference type="InterPro" id="IPR027124">
    <property type="entry name" value="Swc5/CFDP1/2"/>
</dbReference>
<dbReference type="Gene3D" id="3.60.10.10">
    <property type="entry name" value="Endonuclease/exonuclease/phosphatase"/>
    <property type="match status" value="1"/>
</dbReference>
<gene>
    <name evidence="1" type="ORF">H5410_040841</name>
</gene>
<dbReference type="OrthoDB" id="1304201at2759"/>
<dbReference type="InterPro" id="IPR036691">
    <property type="entry name" value="Endo/exonu/phosph_ase_sf"/>
</dbReference>
<accession>A0A9J5XRZ9</accession>
<keyword evidence="2" id="KW-1185">Reference proteome</keyword>
<dbReference type="PANTHER" id="PTHR23227:SF67">
    <property type="entry name" value="CRANIOFACIAL DEVELOPMENT PROTEIN 2-LIKE"/>
    <property type="match status" value="1"/>
</dbReference>
<dbReference type="Proteomes" id="UP000824120">
    <property type="component" value="Chromosome 8"/>
</dbReference>